<gene>
    <name evidence="14" type="primary">LOC116205376</name>
</gene>
<keyword evidence="4 12" id="KW-0808">Transferase</keyword>
<dbReference type="Proteomes" id="UP000515151">
    <property type="component" value="Chromosome 4"/>
</dbReference>
<comment type="catalytic activity">
    <reaction evidence="11">
        <text>UMP + ATP = UDP + ADP</text>
        <dbReference type="Rhea" id="RHEA:24400"/>
        <dbReference type="ChEBI" id="CHEBI:30616"/>
        <dbReference type="ChEBI" id="CHEBI:57865"/>
        <dbReference type="ChEBI" id="CHEBI:58223"/>
        <dbReference type="ChEBI" id="CHEBI:456216"/>
        <dbReference type="EC" id="2.7.4.14"/>
    </reaction>
</comment>
<keyword evidence="13" id="KW-1185">Reference proteome</keyword>
<dbReference type="SUPFAM" id="SSF52540">
    <property type="entry name" value="P-loop containing nucleoside triphosphate hydrolases"/>
    <property type="match status" value="1"/>
</dbReference>
<dbReference type="CDD" id="cd01428">
    <property type="entry name" value="ADK"/>
    <property type="match status" value="1"/>
</dbReference>
<dbReference type="GO" id="GO:0005524">
    <property type="term" value="F:ATP binding"/>
    <property type="evidence" value="ECO:0007669"/>
    <property type="project" value="UniProtKB-KW"/>
</dbReference>
<dbReference type="HAMAP" id="MF_00235">
    <property type="entry name" value="Adenylate_kinase_Adk"/>
    <property type="match status" value="1"/>
</dbReference>
<evidence type="ECO:0000256" key="6">
    <source>
        <dbReference type="ARBA" id="ARBA00022777"/>
    </source>
</evidence>
<dbReference type="GO" id="GO:0006207">
    <property type="term" value="P:'de novo' pyrimidine nucleobase biosynthetic process"/>
    <property type="evidence" value="ECO:0007669"/>
    <property type="project" value="InterPro"/>
</dbReference>
<keyword evidence="7" id="KW-0067">ATP-binding</keyword>
<dbReference type="InterPro" id="IPR000850">
    <property type="entry name" value="Adenylat/UMP-CMP_kin"/>
</dbReference>
<evidence type="ECO:0000256" key="4">
    <source>
        <dbReference type="ARBA" id="ARBA00022679"/>
    </source>
</evidence>
<dbReference type="OrthoDB" id="442176at2759"/>
<dbReference type="NCBIfam" id="TIGR01359">
    <property type="entry name" value="UMP_CMP_kin_fam"/>
    <property type="match status" value="1"/>
</dbReference>
<dbReference type="InterPro" id="IPR006266">
    <property type="entry name" value="UMP_CMP_kinase"/>
</dbReference>
<keyword evidence="6 12" id="KW-0418">Kinase</keyword>
<dbReference type="Gene3D" id="3.40.50.300">
    <property type="entry name" value="P-loop containing nucleotide triphosphate hydrolases"/>
    <property type="match status" value="1"/>
</dbReference>
<evidence type="ECO:0000256" key="5">
    <source>
        <dbReference type="ARBA" id="ARBA00022741"/>
    </source>
</evidence>
<evidence type="ECO:0000256" key="11">
    <source>
        <dbReference type="ARBA" id="ARBA00048116"/>
    </source>
</evidence>
<dbReference type="GeneID" id="116205376"/>
<comment type="similarity">
    <text evidence="1 12">Belongs to the adenylate kinase family.</text>
</comment>
<evidence type="ECO:0000256" key="7">
    <source>
        <dbReference type="ARBA" id="ARBA00022840"/>
    </source>
</evidence>
<keyword evidence="3" id="KW-0963">Cytoplasm</keyword>
<evidence type="ECO:0000256" key="3">
    <source>
        <dbReference type="ARBA" id="ARBA00022490"/>
    </source>
</evidence>
<dbReference type="EC" id="2.7.4.3" evidence="2"/>
<dbReference type="PANTHER" id="PTHR23359">
    <property type="entry name" value="NUCLEOTIDE KINASE"/>
    <property type="match status" value="1"/>
</dbReference>
<evidence type="ECO:0000256" key="9">
    <source>
        <dbReference type="ARBA" id="ARBA00023242"/>
    </source>
</evidence>
<evidence type="ECO:0000313" key="14">
    <source>
        <dbReference type="RefSeq" id="XP_031393827.1"/>
    </source>
</evidence>
<dbReference type="PROSITE" id="PS00113">
    <property type="entry name" value="ADENYLATE_KINASE"/>
    <property type="match status" value="1"/>
</dbReference>
<dbReference type="GO" id="GO:0006221">
    <property type="term" value="P:pyrimidine nucleotide biosynthetic process"/>
    <property type="evidence" value="ECO:0007669"/>
    <property type="project" value="UniProtKB-KW"/>
</dbReference>
<reference evidence="13" key="1">
    <citation type="journal article" date="2020" name="Plant Biotechnol. J.">
        <title>The pomegranate (Punica granatum L.) draft genome dissects genetic divergence between soft- and hard-seeded cultivars.</title>
        <authorList>
            <person name="Luo X."/>
            <person name="Li H."/>
            <person name="Wu Z."/>
            <person name="Yao W."/>
            <person name="Zhao P."/>
            <person name="Cao D."/>
            <person name="Yu H."/>
            <person name="Li K."/>
            <person name="Poudel K."/>
            <person name="Zhao D."/>
            <person name="Zhang F."/>
            <person name="Xia X."/>
            <person name="Chen L."/>
            <person name="Wang Q."/>
            <person name="Jing D."/>
            <person name="Cao S."/>
        </authorList>
    </citation>
    <scope>NUCLEOTIDE SEQUENCE [LARGE SCALE GENOMIC DNA]</scope>
    <source>
        <strain evidence="13">cv. Tunisia</strain>
    </source>
</reference>
<evidence type="ECO:0000256" key="1">
    <source>
        <dbReference type="ARBA" id="ARBA00007220"/>
    </source>
</evidence>
<keyword evidence="5" id="KW-0547">Nucleotide-binding</keyword>
<reference evidence="14" key="2">
    <citation type="submission" date="2025-08" db="UniProtKB">
        <authorList>
            <consortium name="RefSeq"/>
        </authorList>
    </citation>
    <scope>IDENTIFICATION</scope>
    <source>
        <tissue evidence="14">Leaf</tissue>
    </source>
</reference>
<dbReference type="InterPro" id="IPR033690">
    <property type="entry name" value="Adenylat_kinase_CS"/>
</dbReference>
<organism evidence="13 14">
    <name type="scientific">Punica granatum</name>
    <name type="common">Pomegranate</name>
    <dbReference type="NCBI Taxonomy" id="22663"/>
    <lineage>
        <taxon>Eukaryota</taxon>
        <taxon>Viridiplantae</taxon>
        <taxon>Streptophyta</taxon>
        <taxon>Embryophyta</taxon>
        <taxon>Tracheophyta</taxon>
        <taxon>Spermatophyta</taxon>
        <taxon>Magnoliopsida</taxon>
        <taxon>eudicotyledons</taxon>
        <taxon>Gunneridae</taxon>
        <taxon>Pentapetalae</taxon>
        <taxon>rosids</taxon>
        <taxon>malvids</taxon>
        <taxon>Myrtales</taxon>
        <taxon>Lythraceae</taxon>
        <taxon>Punica</taxon>
    </lineage>
</organism>
<keyword evidence="8" id="KW-0665">Pyrimidine biosynthesis</keyword>
<accession>A0A6P8D9P4</accession>
<dbReference type="AlphaFoldDB" id="A0A6P8D9P4"/>
<dbReference type="InterPro" id="IPR027417">
    <property type="entry name" value="P-loop_NTPase"/>
</dbReference>
<dbReference type="RefSeq" id="XP_031393827.1">
    <property type="nucleotide sequence ID" value="XM_031537967.1"/>
</dbReference>
<evidence type="ECO:0000256" key="10">
    <source>
        <dbReference type="ARBA" id="ARBA00031517"/>
    </source>
</evidence>
<evidence type="ECO:0000256" key="2">
    <source>
        <dbReference type="ARBA" id="ARBA00012955"/>
    </source>
</evidence>
<dbReference type="GO" id="GO:0004017">
    <property type="term" value="F:AMP kinase activity"/>
    <property type="evidence" value="ECO:0007669"/>
    <property type="project" value="UniProtKB-EC"/>
</dbReference>
<sequence>MAMWRRVASLSPLIRSSSSCKLAFLNQVLTSPASLLPQVAYRLNISELFTTEVNESPLTKKDLFISFVLGGPGSGKGTQCAKIVETFGHVHLSAGELLRRELISNSECAAMILNTIKEGKIVPSEVTVKLIQKEMESIDNHKFLIDGFPRNEENRKAFEKIIRADPDVVLFFDCPEEEMVKRVLNRNEGRVDDNKETVKKRLEVFYASHLPVINYYSQKGKLYKIEAVGTEDEIFERVRPVFAAFEHGPK</sequence>
<proteinExistence type="inferred from homology"/>
<dbReference type="PRINTS" id="PR00094">
    <property type="entry name" value="ADENYLTKNASE"/>
</dbReference>
<evidence type="ECO:0000256" key="12">
    <source>
        <dbReference type="RuleBase" id="RU003330"/>
    </source>
</evidence>
<evidence type="ECO:0000313" key="13">
    <source>
        <dbReference type="Proteomes" id="UP000515151"/>
    </source>
</evidence>
<evidence type="ECO:0000256" key="8">
    <source>
        <dbReference type="ARBA" id="ARBA00022975"/>
    </source>
</evidence>
<dbReference type="Pfam" id="PF00406">
    <property type="entry name" value="ADK"/>
    <property type="match status" value="1"/>
</dbReference>
<keyword evidence="9" id="KW-0539">Nucleus</keyword>
<protein>
    <recommendedName>
        <fullName evidence="2">adenylate kinase</fullName>
        <ecNumber evidence="2">2.7.4.3</ecNumber>
    </recommendedName>
    <alternativeName>
        <fullName evidence="10">ATP:AMP phosphotransferase</fullName>
    </alternativeName>
</protein>
<name>A0A6P8D9P4_PUNGR</name>